<dbReference type="AlphaFoldDB" id="A0A532UXN4"/>
<dbReference type="Pfam" id="PF13649">
    <property type="entry name" value="Methyltransf_25"/>
    <property type="match status" value="1"/>
</dbReference>
<dbReference type="Proteomes" id="UP000319619">
    <property type="component" value="Unassembled WGS sequence"/>
</dbReference>
<evidence type="ECO:0000313" key="3">
    <source>
        <dbReference type="Proteomes" id="UP000319619"/>
    </source>
</evidence>
<dbReference type="Gene3D" id="3.40.50.150">
    <property type="entry name" value="Vaccinia Virus protein VP39"/>
    <property type="match status" value="1"/>
</dbReference>
<gene>
    <name evidence="2" type="ORF">CEE37_10505</name>
</gene>
<dbReference type="InterPro" id="IPR041698">
    <property type="entry name" value="Methyltransf_25"/>
</dbReference>
<dbReference type="SUPFAM" id="SSF53335">
    <property type="entry name" value="S-adenosyl-L-methionine-dependent methyltransferases"/>
    <property type="match status" value="1"/>
</dbReference>
<evidence type="ECO:0000259" key="1">
    <source>
        <dbReference type="Pfam" id="PF13649"/>
    </source>
</evidence>
<name>A0A532UXN4_UNCL8</name>
<evidence type="ECO:0000313" key="2">
    <source>
        <dbReference type="EMBL" id="TKJ39701.1"/>
    </source>
</evidence>
<feature type="domain" description="Methyltransferase" evidence="1">
    <location>
        <begin position="42"/>
        <end position="97"/>
    </location>
</feature>
<protein>
    <recommendedName>
        <fullName evidence="1">Methyltransferase domain-containing protein</fullName>
    </recommendedName>
</protein>
<accession>A0A532UXN4</accession>
<reference evidence="2 3" key="1">
    <citation type="submission" date="2017-06" db="EMBL/GenBank/DDBJ databases">
        <title>Novel microbial phyla capable of carbon fixation and sulfur reduction in deep-sea sediments.</title>
        <authorList>
            <person name="Huang J."/>
            <person name="Baker B."/>
            <person name="Wang Y."/>
        </authorList>
    </citation>
    <scope>NUCLEOTIDE SEQUENCE [LARGE SCALE GENOMIC DNA]</scope>
    <source>
        <strain evidence="2">B3_LCP</strain>
    </source>
</reference>
<dbReference type="EMBL" id="NJBN01000007">
    <property type="protein sequence ID" value="TKJ39701.1"/>
    <property type="molecule type" value="Genomic_DNA"/>
</dbReference>
<sequence length="115" mass="13269">METFDRASKNYFDVLTPEYSVERLEYACKFINGHCQPDSSLIDIGCGTGNILKYFKDNTPMECFSGIDISENYLEIMQQKLTCHTLRGSILDYDFAASITENLILPSWQRFSITW</sequence>
<proteinExistence type="predicted"/>
<comment type="caution">
    <text evidence="2">The sequence shown here is derived from an EMBL/GenBank/DDBJ whole genome shotgun (WGS) entry which is preliminary data.</text>
</comment>
<dbReference type="InterPro" id="IPR029063">
    <property type="entry name" value="SAM-dependent_MTases_sf"/>
</dbReference>
<organism evidence="2 3">
    <name type="scientific">candidate division LCP-89 bacterium B3_LCP</name>
    <dbReference type="NCBI Taxonomy" id="2012998"/>
    <lineage>
        <taxon>Bacteria</taxon>
        <taxon>Pseudomonadati</taxon>
        <taxon>Bacteria division LCP-89</taxon>
    </lineage>
</organism>